<comment type="pathway">
    <text evidence="2">Lipid metabolism; sphingolipid metabolism.</text>
</comment>
<keyword evidence="7" id="KW-0746">Sphingolipid metabolism</keyword>
<dbReference type="SUPFAM" id="SSF51735">
    <property type="entry name" value="NAD(P)-binding Rossmann-fold domains"/>
    <property type="match status" value="1"/>
</dbReference>
<dbReference type="Gene3D" id="3.40.50.720">
    <property type="entry name" value="NAD(P)-binding Rossmann-like Domain"/>
    <property type="match status" value="1"/>
</dbReference>
<comment type="pathway">
    <text evidence="3">Sphingolipid metabolism.</text>
</comment>
<dbReference type="GO" id="GO:0016491">
    <property type="term" value="F:oxidoreductase activity"/>
    <property type="evidence" value="ECO:0007669"/>
    <property type="project" value="UniProtKB-KW"/>
</dbReference>
<dbReference type="Pfam" id="PF00106">
    <property type="entry name" value="adh_short"/>
    <property type="match status" value="1"/>
</dbReference>
<name>A0ABU9U9Z8_9SPIR</name>
<organism evidence="12 13">
    <name type="scientific">Rarispira pelagica</name>
    <dbReference type="NCBI Taxonomy" id="3141764"/>
    <lineage>
        <taxon>Bacteria</taxon>
        <taxon>Pseudomonadati</taxon>
        <taxon>Spirochaetota</taxon>
        <taxon>Spirochaetia</taxon>
        <taxon>Winmispirales</taxon>
        <taxon>Winmispiraceae</taxon>
        <taxon>Rarispira</taxon>
    </lineage>
</organism>
<keyword evidence="6" id="KW-0521">NADP</keyword>
<dbReference type="InterPro" id="IPR002347">
    <property type="entry name" value="SDR_fam"/>
</dbReference>
<keyword evidence="4" id="KW-0547">Nucleotide-binding</keyword>
<keyword evidence="8 12" id="KW-0560">Oxidoreductase</keyword>
<dbReference type="PROSITE" id="PS00061">
    <property type="entry name" value="ADH_SHORT"/>
    <property type="match status" value="1"/>
</dbReference>
<evidence type="ECO:0000256" key="8">
    <source>
        <dbReference type="ARBA" id="ARBA00023002"/>
    </source>
</evidence>
<evidence type="ECO:0000256" key="4">
    <source>
        <dbReference type="ARBA" id="ARBA00022741"/>
    </source>
</evidence>
<dbReference type="Proteomes" id="UP001466331">
    <property type="component" value="Unassembled WGS sequence"/>
</dbReference>
<evidence type="ECO:0000256" key="9">
    <source>
        <dbReference type="ARBA" id="ARBA00023098"/>
    </source>
</evidence>
<evidence type="ECO:0000256" key="3">
    <source>
        <dbReference type="ARBA" id="ARBA00004991"/>
    </source>
</evidence>
<comment type="caution">
    <text evidence="12">The sequence shown here is derived from an EMBL/GenBank/DDBJ whole genome shotgun (WGS) entry which is preliminary data.</text>
</comment>
<dbReference type="EC" id="1.1.1.102" evidence="10"/>
<keyword evidence="13" id="KW-1185">Reference proteome</keyword>
<keyword evidence="5" id="KW-0256">Endoplasmic reticulum</keyword>
<dbReference type="InterPro" id="IPR045022">
    <property type="entry name" value="KDSR-like"/>
</dbReference>
<gene>
    <name evidence="12" type="ORF">WKV44_02910</name>
</gene>
<evidence type="ECO:0000256" key="1">
    <source>
        <dbReference type="ARBA" id="ARBA00004240"/>
    </source>
</evidence>
<proteinExistence type="inferred from homology"/>
<evidence type="ECO:0000256" key="7">
    <source>
        <dbReference type="ARBA" id="ARBA00022919"/>
    </source>
</evidence>
<dbReference type="InterPro" id="IPR036291">
    <property type="entry name" value="NAD(P)-bd_dom_sf"/>
</dbReference>
<evidence type="ECO:0000256" key="2">
    <source>
        <dbReference type="ARBA" id="ARBA00004760"/>
    </source>
</evidence>
<evidence type="ECO:0000313" key="13">
    <source>
        <dbReference type="Proteomes" id="UP001466331"/>
    </source>
</evidence>
<dbReference type="PANTHER" id="PTHR43550">
    <property type="entry name" value="3-KETODIHYDROSPHINGOSINE REDUCTASE"/>
    <property type="match status" value="1"/>
</dbReference>
<keyword evidence="9" id="KW-0443">Lipid metabolism</keyword>
<evidence type="ECO:0000256" key="11">
    <source>
        <dbReference type="RuleBase" id="RU000363"/>
    </source>
</evidence>
<dbReference type="CDD" id="cd08939">
    <property type="entry name" value="KDSR-like_SDR_c"/>
    <property type="match status" value="1"/>
</dbReference>
<protein>
    <recommendedName>
        <fullName evidence="10">3-dehydrosphinganine reductase</fullName>
        <ecNumber evidence="10">1.1.1.102</ecNumber>
    </recommendedName>
</protein>
<evidence type="ECO:0000256" key="6">
    <source>
        <dbReference type="ARBA" id="ARBA00022857"/>
    </source>
</evidence>
<dbReference type="EMBL" id="JBCHKQ010000001">
    <property type="protein sequence ID" value="MEM5947487.1"/>
    <property type="molecule type" value="Genomic_DNA"/>
</dbReference>
<accession>A0ABU9U9Z8</accession>
<evidence type="ECO:0000256" key="5">
    <source>
        <dbReference type="ARBA" id="ARBA00022824"/>
    </source>
</evidence>
<comment type="similarity">
    <text evidence="11">Belongs to the short-chain dehydrogenases/reductases (SDR) family.</text>
</comment>
<dbReference type="PRINTS" id="PR00081">
    <property type="entry name" value="GDHRDH"/>
</dbReference>
<sequence>MKQYAGKWVYITGGSSGIGKACARAFLREGANVLIISRDSEKLESALLELEKERTREDQRVLSLSVDVSRGEDVREAFSGWLENHPAPDVLITSAGMAYPNYFEKIPDEIFDKTIDVNLKGNWYVIHTLYPHMRATGGGYIVLVSSMAGYIGVFGYTAYSASKYGIIGMASCLRSEAELDNIAVSVLCPPDTDTPQLAEENKTKPEETKAVSGTVKPVSADFVAEGLLKGMRKKRFLITPGLEGSIIEKINRHFPNLVYKINQSAVKKAARKRGKSV</sequence>
<dbReference type="InterPro" id="IPR020904">
    <property type="entry name" value="Sc_DH/Rdtase_CS"/>
</dbReference>
<reference evidence="12 13" key="1">
    <citation type="submission" date="2024-03" db="EMBL/GenBank/DDBJ databases">
        <title>Ignisphaera cupida sp. nov., a hyperthermophilic hydrolytic archaeon from a hot spring of Kamchatka, and proposal of Ignisphaeraceae fam. nov.</title>
        <authorList>
            <person name="Podosokorskaya O.A."/>
            <person name="Elcheninov A.G."/>
            <person name="Maltseva A.I."/>
            <person name="Zayulina K.S."/>
            <person name="Novikov A."/>
            <person name="Merkel A.Y."/>
        </authorList>
    </citation>
    <scope>NUCLEOTIDE SEQUENCE [LARGE SCALE GENOMIC DNA]</scope>
    <source>
        <strain evidence="12 13">38H-sp</strain>
    </source>
</reference>
<comment type="subcellular location">
    <subcellularLocation>
        <location evidence="1">Endoplasmic reticulum</location>
    </subcellularLocation>
</comment>
<dbReference type="RefSeq" id="WP_420068935.1">
    <property type="nucleotide sequence ID" value="NZ_JBCHKQ010000001.1"/>
</dbReference>
<evidence type="ECO:0000256" key="10">
    <source>
        <dbReference type="ARBA" id="ARBA00026112"/>
    </source>
</evidence>
<evidence type="ECO:0000313" key="12">
    <source>
        <dbReference type="EMBL" id="MEM5947487.1"/>
    </source>
</evidence>
<dbReference type="PANTHER" id="PTHR43550:SF3">
    <property type="entry name" value="3-KETODIHYDROSPHINGOSINE REDUCTASE"/>
    <property type="match status" value="1"/>
</dbReference>
<dbReference type="PRINTS" id="PR00080">
    <property type="entry name" value="SDRFAMILY"/>
</dbReference>